<keyword evidence="3" id="KW-1185">Reference proteome</keyword>
<feature type="transmembrane region" description="Helical" evidence="1">
    <location>
        <begin position="92"/>
        <end position="118"/>
    </location>
</feature>
<name>A0A1D2MFI7_ORCCI</name>
<evidence type="ECO:0000313" key="3">
    <source>
        <dbReference type="Proteomes" id="UP000094527"/>
    </source>
</evidence>
<sequence>MFEESISMDDLSRASSGPLVLNPNGDNVRRIKKAGVFFQLPTAITIYLFYVLVVFQVAKMMLTGAIIVTELEHEGCHGGDCDSLSHDSEHGILVLQCLYSFALTVFIMCIGCVTFLHYETTSLRSLEIKLKYLGGILVLQMIGFAIGVILMHDLNAFITVFAVTVMIAEGIAVCLSFFLRDIIGPYQTSLATNSAAIGDVEEGTTF</sequence>
<organism evidence="2 3">
    <name type="scientific">Orchesella cincta</name>
    <name type="common">Springtail</name>
    <name type="synonym">Podura cincta</name>
    <dbReference type="NCBI Taxonomy" id="48709"/>
    <lineage>
        <taxon>Eukaryota</taxon>
        <taxon>Metazoa</taxon>
        <taxon>Ecdysozoa</taxon>
        <taxon>Arthropoda</taxon>
        <taxon>Hexapoda</taxon>
        <taxon>Collembola</taxon>
        <taxon>Entomobryomorpha</taxon>
        <taxon>Entomobryoidea</taxon>
        <taxon>Orchesellidae</taxon>
        <taxon>Orchesellinae</taxon>
        <taxon>Orchesella</taxon>
    </lineage>
</organism>
<feature type="transmembrane region" description="Helical" evidence="1">
    <location>
        <begin position="156"/>
        <end position="179"/>
    </location>
</feature>
<keyword evidence="1" id="KW-1133">Transmembrane helix</keyword>
<dbReference type="AlphaFoldDB" id="A0A1D2MFI7"/>
<comment type="caution">
    <text evidence="2">The sequence shown here is derived from an EMBL/GenBank/DDBJ whole genome shotgun (WGS) entry which is preliminary data.</text>
</comment>
<accession>A0A1D2MFI7</accession>
<reference evidence="2 3" key="1">
    <citation type="journal article" date="2016" name="Genome Biol. Evol.">
        <title>Gene Family Evolution Reflects Adaptation to Soil Environmental Stressors in the Genome of the Collembolan Orchesella cincta.</title>
        <authorList>
            <person name="Faddeeva-Vakhrusheva A."/>
            <person name="Derks M.F."/>
            <person name="Anvar S.Y."/>
            <person name="Agamennone V."/>
            <person name="Suring W."/>
            <person name="Smit S."/>
            <person name="van Straalen N.M."/>
            <person name="Roelofs D."/>
        </authorList>
    </citation>
    <scope>NUCLEOTIDE SEQUENCE [LARGE SCALE GENOMIC DNA]</scope>
    <source>
        <tissue evidence="2">Mixed pool</tissue>
    </source>
</reference>
<proteinExistence type="predicted"/>
<gene>
    <name evidence="2" type="ORF">Ocin01_15028</name>
</gene>
<dbReference type="Proteomes" id="UP000094527">
    <property type="component" value="Unassembled WGS sequence"/>
</dbReference>
<evidence type="ECO:0000313" key="2">
    <source>
        <dbReference type="EMBL" id="ODM91654.1"/>
    </source>
</evidence>
<protein>
    <submittedName>
        <fullName evidence="2">Uncharacterized protein</fullName>
    </submittedName>
</protein>
<feature type="transmembrane region" description="Helical" evidence="1">
    <location>
        <begin position="36"/>
        <end position="58"/>
    </location>
</feature>
<feature type="transmembrane region" description="Helical" evidence="1">
    <location>
        <begin position="130"/>
        <end position="150"/>
    </location>
</feature>
<feature type="non-terminal residue" evidence="2">
    <location>
        <position position="206"/>
    </location>
</feature>
<dbReference type="EMBL" id="LJIJ01001460">
    <property type="protein sequence ID" value="ODM91654.1"/>
    <property type="molecule type" value="Genomic_DNA"/>
</dbReference>
<evidence type="ECO:0000256" key="1">
    <source>
        <dbReference type="SAM" id="Phobius"/>
    </source>
</evidence>
<keyword evidence="1" id="KW-0812">Transmembrane</keyword>
<keyword evidence="1" id="KW-0472">Membrane</keyword>